<keyword evidence="2" id="KW-1185">Reference proteome</keyword>
<proteinExistence type="predicted"/>
<dbReference type="GeneID" id="26642544"/>
<dbReference type="Proteomes" id="UP000015093">
    <property type="component" value="Segment"/>
</dbReference>
<dbReference type="InterPro" id="IPR055800">
    <property type="entry name" value="DUF7376"/>
</dbReference>
<reference evidence="1 2" key="1">
    <citation type="journal article" date="2014" name="Genome Announc.">
        <title>Genome Sequences of Three Novel Bacillus cereus Bacteriophages.</title>
        <authorList>
            <person name="Grose J.H."/>
            <person name="Jensen J.D."/>
            <person name="Merrill B.D."/>
            <person name="Fisher J.N."/>
            <person name="Burnett S.H."/>
            <person name="Breakwell D.P."/>
        </authorList>
    </citation>
    <scope>NUCLEOTIDE SEQUENCE [LARGE SCALE GENOMIC DNA]</scope>
</reference>
<protein>
    <submittedName>
        <fullName evidence="1">Uncharacterized protein</fullName>
    </submittedName>
</protein>
<organism evidence="1 2">
    <name type="scientific">Bacillus phage Shanette</name>
    <dbReference type="NCBI Taxonomy" id="1296656"/>
    <lineage>
        <taxon>Viruses</taxon>
        <taxon>Duplodnaviria</taxon>
        <taxon>Heunggongvirae</taxon>
        <taxon>Uroviricota</taxon>
        <taxon>Caudoviricetes</taxon>
        <taxon>Herelleviridae</taxon>
        <taxon>Spounavirinae</taxon>
        <taxon>Siminovitchvirus</taxon>
        <taxon>Siminovitchvirus shanette</taxon>
    </lineage>
</organism>
<evidence type="ECO:0000313" key="1">
    <source>
        <dbReference type="EMBL" id="AGR47093.1"/>
    </source>
</evidence>
<dbReference type="EMBL" id="KC595513">
    <property type="protein sequence ID" value="AGR47093.1"/>
    <property type="molecule type" value="Genomic_DNA"/>
</dbReference>
<sequence>MAVKQRIITKQMQAHVDQYLKIYEASKTLEKELKRLRGLIEDEMEARQVYAISGTNGGGVELQEGERVVQNSLYTTYDPSLLTAIPAGLARQCKEIVVNKDMVEGFIKEKKLSRKMCDEFKIKKPSVTFKTTVL</sequence>
<gene>
    <name evidence="1" type="ORF">SHANETTE_201</name>
</gene>
<evidence type="ECO:0000313" key="2">
    <source>
        <dbReference type="Proteomes" id="UP000015093"/>
    </source>
</evidence>
<accession>S5M995</accession>
<dbReference type="KEGG" id="vg:26642544"/>
<name>S5M995_9CAUD</name>
<dbReference type="Pfam" id="PF24091">
    <property type="entry name" value="DUF7376"/>
    <property type="match status" value="1"/>
</dbReference>
<dbReference type="RefSeq" id="YP_009216196.1">
    <property type="nucleotide sequence ID" value="NC_028983.1"/>
</dbReference>